<sequence>MDEGPVAGGTGTSEQQHTSSLASAREVLALRAFRRLWIVTGLCSSGDWLALSGLAALASTLATSAAGVNFAFSSVLFANLLPGLLFAPIAGLVADRFDRRTVMAVADVARCALLLSIAVVNTYWWILVGGFLIQVATTMWIPSKDAALPRLLRRPDQVAPAAQLGLAMTYGVAIAVGGGLFTLITGAGTVFDIPADVIGMNGLTRLAIVVAALFYLASAVSIATALPELSRPAAPLGARGADGEREPGDVSLGVTPSSGTAGSPTGPGQGLGAMLRDSVGYVRGTPVVRGLLVGMMGALAAGGVVVGSAQPYALSLLGGQAAWGLLLLATFLGLAIGLLGAPRLARRLSHERLFGLAVVCAGGALVLVALSPHLAVSLPAVVAAGASAGSAFLTGVTIIGASVEDSMRGRVNALYQSMLKVVLGCSVVLTPVLVTLIGQRPVTLWGGHFLIDGTRPVILCGGLLAAAAGLVAYRQMRGGTDQSETAP</sequence>
<protein>
    <submittedName>
        <fullName evidence="9">Transmembrane secretion effector</fullName>
    </submittedName>
</protein>
<dbReference type="GO" id="GO:0022857">
    <property type="term" value="F:transmembrane transporter activity"/>
    <property type="evidence" value="ECO:0007669"/>
    <property type="project" value="InterPro"/>
</dbReference>
<keyword evidence="4 7" id="KW-1133">Transmembrane helix</keyword>
<keyword evidence="5 7" id="KW-0472">Membrane</keyword>
<evidence type="ECO:0000256" key="7">
    <source>
        <dbReference type="SAM" id="Phobius"/>
    </source>
</evidence>
<dbReference type="Gene3D" id="1.20.1250.20">
    <property type="entry name" value="MFS general substrate transporter like domains"/>
    <property type="match status" value="1"/>
</dbReference>
<proteinExistence type="predicted"/>
<dbReference type="AlphaFoldDB" id="A0A495JCB4"/>
<dbReference type="InterPro" id="IPR036259">
    <property type="entry name" value="MFS_trans_sf"/>
</dbReference>
<reference evidence="9 10" key="1">
    <citation type="submission" date="2018-10" db="EMBL/GenBank/DDBJ databases">
        <title>Sequencing the genomes of 1000 actinobacteria strains.</title>
        <authorList>
            <person name="Klenk H.-P."/>
        </authorList>
    </citation>
    <scope>NUCLEOTIDE SEQUENCE [LARGE SCALE GENOMIC DNA]</scope>
    <source>
        <strain evidence="9 10">DSM 45175</strain>
    </source>
</reference>
<evidence type="ECO:0000256" key="3">
    <source>
        <dbReference type="ARBA" id="ARBA00022692"/>
    </source>
</evidence>
<keyword evidence="10" id="KW-1185">Reference proteome</keyword>
<feature type="transmembrane region" description="Helical" evidence="7">
    <location>
        <begin position="413"/>
        <end position="436"/>
    </location>
</feature>
<accession>A0A495JCB4</accession>
<feature type="transmembrane region" description="Helical" evidence="7">
    <location>
        <begin position="206"/>
        <end position="226"/>
    </location>
</feature>
<feature type="region of interest" description="Disordered" evidence="6">
    <location>
        <begin position="236"/>
        <end position="268"/>
    </location>
</feature>
<dbReference type="PROSITE" id="PS50850">
    <property type="entry name" value="MFS"/>
    <property type="match status" value="1"/>
</dbReference>
<evidence type="ECO:0000256" key="4">
    <source>
        <dbReference type="ARBA" id="ARBA00022989"/>
    </source>
</evidence>
<feature type="transmembrane region" description="Helical" evidence="7">
    <location>
        <begin position="456"/>
        <end position="473"/>
    </location>
</feature>
<dbReference type="PANTHER" id="PTHR23513:SF6">
    <property type="entry name" value="MAJOR FACILITATOR SUPERFAMILY ASSOCIATED DOMAIN-CONTAINING PROTEIN"/>
    <property type="match status" value="1"/>
</dbReference>
<evidence type="ECO:0000256" key="2">
    <source>
        <dbReference type="ARBA" id="ARBA00022475"/>
    </source>
</evidence>
<feature type="compositionally biased region" description="Low complexity" evidence="6">
    <location>
        <begin position="253"/>
        <end position="264"/>
    </location>
</feature>
<dbReference type="InterPro" id="IPR020846">
    <property type="entry name" value="MFS_dom"/>
</dbReference>
<evidence type="ECO:0000313" key="10">
    <source>
        <dbReference type="Proteomes" id="UP000277671"/>
    </source>
</evidence>
<feature type="transmembrane region" description="Helical" evidence="7">
    <location>
        <begin position="380"/>
        <end position="401"/>
    </location>
</feature>
<dbReference type="Pfam" id="PF07690">
    <property type="entry name" value="MFS_1"/>
    <property type="match status" value="1"/>
</dbReference>
<keyword evidence="2" id="KW-1003">Cell membrane</keyword>
<feature type="transmembrane region" description="Helical" evidence="7">
    <location>
        <begin position="124"/>
        <end position="143"/>
    </location>
</feature>
<feature type="transmembrane region" description="Helical" evidence="7">
    <location>
        <begin position="291"/>
        <end position="309"/>
    </location>
</feature>
<comment type="caution">
    <text evidence="9">The sequence shown here is derived from an EMBL/GenBank/DDBJ whole genome shotgun (WGS) entry which is preliminary data.</text>
</comment>
<evidence type="ECO:0000256" key="5">
    <source>
        <dbReference type="ARBA" id="ARBA00023136"/>
    </source>
</evidence>
<dbReference type="SUPFAM" id="SSF103473">
    <property type="entry name" value="MFS general substrate transporter"/>
    <property type="match status" value="1"/>
</dbReference>
<evidence type="ECO:0000313" key="9">
    <source>
        <dbReference type="EMBL" id="RKR86024.1"/>
    </source>
</evidence>
<feature type="transmembrane region" description="Helical" evidence="7">
    <location>
        <begin position="321"/>
        <end position="341"/>
    </location>
</feature>
<keyword evidence="3 7" id="KW-0812">Transmembrane</keyword>
<dbReference type="InterPro" id="IPR011701">
    <property type="entry name" value="MFS"/>
</dbReference>
<dbReference type="Proteomes" id="UP000277671">
    <property type="component" value="Unassembled WGS sequence"/>
</dbReference>
<dbReference type="EMBL" id="RBKT01000001">
    <property type="protein sequence ID" value="RKR86024.1"/>
    <property type="molecule type" value="Genomic_DNA"/>
</dbReference>
<feature type="transmembrane region" description="Helical" evidence="7">
    <location>
        <begin position="353"/>
        <end position="374"/>
    </location>
</feature>
<dbReference type="PANTHER" id="PTHR23513">
    <property type="entry name" value="INTEGRAL MEMBRANE EFFLUX PROTEIN-RELATED"/>
    <property type="match status" value="1"/>
</dbReference>
<gene>
    <name evidence="9" type="ORF">BDK92_0243</name>
</gene>
<evidence type="ECO:0000256" key="6">
    <source>
        <dbReference type="SAM" id="MobiDB-lite"/>
    </source>
</evidence>
<name>A0A495JCB4_9ACTN</name>
<feature type="domain" description="Major facilitator superfamily (MFS) profile" evidence="8">
    <location>
        <begin position="286"/>
        <end position="487"/>
    </location>
</feature>
<comment type="subcellular location">
    <subcellularLocation>
        <location evidence="1">Cell membrane</location>
        <topology evidence="1">Multi-pass membrane protein</topology>
    </subcellularLocation>
</comment>
<dbReference type="CDD" id="cd06173">
    <property type="entry name" value="MFS_MefA_like"/>
    <property type="match status" value="1"/>
</dbReference>
<feature type="transmembrane region" description="Helical" evidence="7">
    <location>
        <begin position="70"/>
        <end position="94"/>
    </location>
</feature>
<organism evidence="9 10">
    <name type="scientific">Micromonospora pisi</name>
    <dbReference type="NCBI Taxonomy" id="589240"/>
    <lineage>
        <taxon>Bacteria</taxon>
        <taxon>Bacillati</taxon>
        <taxon>Actinomycetota</taxon>
        <taxon>Actinomycetes</taxon>
        <taxon>Micromonosporales</taxon>
        <taxon>Micromonosporaceae</taxon>
        <taxon>Micromonospora</taxon>
    </lineage>
</organism>
<evidence type="ECO:0000256" key="1">
    <source>
        <dbReference type="ARBA" id="ARBA00004651"/>
    </source>
</evidence>
<dbReference type="GO" id="GO:0005886">
    <property type="term" value="C:plasma membrane"/>
    <property type="evidence" value="ECO:0007669"/>
    <property type="project" value="UniProtKB-SubCell"/>
</dbReference>
<feature type="transmembrane region" description="Helical" evidence="7">
    <location>
        <begin position="164"/>
        <end position="186"/>
    </location>
</feature>
<feature type="transmembrane region" description="Helical" evidence="7">
    <location>
        <begin position="36"/>
        <end position="58"/>
    </location>
</feature>
<evidence type="ECO:0000259" key="8">
    <source>
        <dbReference type="PROSITE" id="PS50850"/>
    </source>
</evidence>